<proteinExistence type="predicted"/>
<organism evidence="1 2">
    <name type="scientific">Panagrolaimus davidi</name>
    <dbReference type="NCBI Taxonomy" id="227884"/>
    <lineage>
        <taxon>Eukaryota</taxon>
        <taxon>Metazoa</taxon>
        <taxon>Ecdysozoa</taxon>
        <taxon>Nematoda</taxon>
        <taxon>Chromadorea</taxon>
        <taxon>Rhabditida</taxon>
        <taxon>Tylenchina</taxon>
        <taxon>Panagrolaimomorpha</taxon>
        <taxon>Panagrolaimoidea</taxon>
        <taxon>Panagrolaimidae</taxon>
        <taxon>Panagrolaimus</taxon>
    </lineage>
</organism>
<dbReference type="AlphaFoldDB" id="A0A914P8V7"/>
<dbReference type="Proteomes" id="UP000887578">
    <property type="component" value="Unplaced"/>
</dbReference>
<reference evidence="2" key="1">
    <citation type="submission" date="2022-11" db="UniProtKB">
        <authorList>
            <consortium name="WormBaseParasite"/>
        </authorList>
    </citation>
    <scope>IDENTIFICATION</scope>
</reference>
<evidence type="ECO:0000313" key="2">
    <source>
        <dbReference type="WBParaSite" id="PDA_v2.g11660.t1"/>
    </source>
</evidence>
<dbReference type="WBParaSite" id="PDA_v2.g11660.t1">
    <property type="protein sequence ID" value="PDA_v2.g11660.t1"/>
    <property type="gene ID" value="PDA_v2.g11660"/>
</dbReference>
<accession>A0A914P8V7</accession>
<evidence type="ECO:0000313" key="1">
    <source>
        <dbReference type="Proteomes" id="UP000887578"/>
    </source>
</evidence>
<protein>
    <submittedName>
        <fullName evidence="2">Uncharacterized protein</fullName>
    </submittedName>
</protein>
<name>A0A914P8V7_9BILA</name>
<keyword evidence="1" id="KW-1185">Reference proteome</keyword>
<sequence>MNEKYGNLPTDILFTCTRGFDDSILEEREDILNIFLSNLTLAFIQEMEGKPSHQIKRCYDRDTDLVNSHWTLANCMFAVMNRTFSIGPLSFNSFFIEEVGKEAADFTHLQSTFLTAQAKQEGCAVAQLNAGTIEVLQSPGNNKYLGDGECTGTLNLYGFDLLCCCYSNVGNCLYTASPSQFNQQTNDFNEDVQLKDDQFLCIKGFLNSTLQELKFRGPRNEILTDLASHCYTILNITYDKDYVFNVSLTFGASLGADKSICNEISNDSNSGQYIKSPWGFHYEYDVTKDPIEIVRCCKGNFCNHFGMFDSESAYAWPKKFQYKMNKDW</sequence>